<dbReference type="Proteomes" id="UP000827092">
    <property type="component" value="Unassembled WGS sequence"/>
</dbReference>
<dbReference type="EMBL" id="JAFNEN010007143">
    <property type="protein sequence ID" value="KAG8155695.1"/>
    <property type="molecule type" value="Genomic_DNA"/>
</dbReference>
<feature type="region of interest" description="Disordered" evidence="1">
    <location>
        <begin position="32"/>
        <end position="109"/>
    </location>
</feature>
<reference evidence="2 3" key="1">
    <citation type="journal article" date="2022" name="Nat. Ecol. Evol.">
        <title>A masculinizing supergene underlies an exaggerated male reproductive morph in a spider.</title>
        <authorList>
            <person name="Hendrickx F."/>
            <person name="De Corte Z."/>
            <person name="Sonet G."/>
            <person name="Van Belleghem S.M."/>
            <person name="Kostlbacher S."/>
            <person name="Vangestel C."/>
        </authorList>
    </citation>
    <scope>NUCLEOTIDE SEQUENCE [LARGE SCALE GENOMIC DNA]</scope>
    <source>
        <strain evidence="2">W744_W776</strain>
    </source>
</reference>
<evidence type="ECO:0000256" key="1">
    <source>
        <dbReference type="SAM" id="MobiDB-lite"/>
    </source>
</evidence>
<name>A0AAV6TCR7_9ARAC</name>
<sequence length="109" mass="11291">MAKPFFLTKPFFGPQGDRLAPPCLGREAVRTGPCLPPGGLPEGGRRSRGGGLGTDSSPFIDEVPWAAVSSSSPTRKGPVPHTGGAARHALRGKSGGRRTYRSGVGYNCS</sequence>
<accession>A0AAV6TCR7</accession>
<evidence type="ECO:0000313" key="3">
    <source>
        <dbReference type="Proteomes" id="UP000827092"/>
    </source>
</evidence>
<gene>
    <name evidence="2" type="ORF">JTE90_020347</name>
</gene>
<protein>
    <submittedName>
        <fullName evidence="2">Uncharacterized protein</fullName>
    </submittedName>
</protein>
<evidence type="ECO:0000313" key="2">
    <source>
        <dbReference type="EMBL" id="KAG8155695.1"/>
    </source>
</evidence>
<feature type="compositionally biased region" description="Basic residues" evidence="1">
    <location>
        <begin position="88"/>
        <end position="100"/>
    </location>
</feature>
<keyword evidence="3" id="KW-1185">Reference proteome</keyword>
<comment type="caution">
    <text evidence="2">The sequence shown here is derived from an EMBL/GenBank/DDBJ whole genome shotgun (WGS) entry which is preliminary data.</text>
</comment>
<dbReference type="AlphaFoldDB" id="A0AAV6TCR7"/>
<proteinExistence type="predicted"/>
<organism evidence="2 3">
    <name type="scientific">Oedothorax gibbosus</name>
    <dbReference type="NCBI Taxonomy" id="931172"/>
    <lineage>
        <taxon>Eukaryota</taxon>
        <taxon>Metazoa</taxon>
        <taxon>Ecdysozoa</taxon>
        <taxon>Arthropoda</taxon>
        <taxon>Chelicerata</taxon>
        <taxon>Arachnida</taxon>
        <taxon>Araneae</taxon>
        <taxon>Araneomorphae</taxon>
        <taxon>Entelegynae</taxon>
        <taxon>Araneoidea</taxon>
        <taxon>Linyphiidae</taxon>
        <taxon>Erigoninae</taxon>
        <taxon>Oedothorax</taxon>
    </lineage>
</organism>